<proteinExistence type="predicted"/>
<sequence length="96" mass="10621">MEDDGGSHPRDGARRASTFIRLLTSFYSYLPIDDHQHPLIIGKISTYATSAGASRCSAEGRFQHIYASCVRVDHVIVELRPESCTHGGTHEGRRHG</sequence>
<name>B8BKM0_ORYSI</name>
<dbReference type="EMBL" id="CM000136">
    <property type="protein sequence ID" value="EEC68206.1"/>
    <property type="molecule type" value="Genomic_DNA"/>
</dbReference>
<accession>B8BKM0</accession>
<dbReference type="HOGENOM" id="CLU_2363438_0_0_1"/>
<dbReference type="Gramene" id="BGIOSGA033956-TA">
    <property type="protein sequence ID" value="BGIOSGA033956-PA"/>
    <property type="gene ID" value="BGIOSGA033956"/>
</dbReference>
<protein>
    <submittedName>
        <fullName evidence="1">Uncharacterized protein</fullName>
    </submittedName>
</protein>
<keyword evidence="2" id="KW-1185">Reference proteome</keyword>
<dbReference type="Proteomes" id="UP000007015">
    <property type="component" value="Chromosome 11"/>
</dbReference>
<evidence type="ECO:0000313" key="2">
    <source>
        <dbReference type="Proteomes" id="UP000007015"/>
    </source>
</evidence>
<evidence type="ECO:0000313" key="1">
    <source>
        <dbReference type="EMBL" id="EEC68206.1"/>
    </source>
</evidence>
<gene>
    <name evidence="1" type="ORF">OsI_36185</name>
</gene>
<organism evidence="1 2">
    <name type="scientific">Oryza sativa subsp. indica</name>
    <name type="common">Rice</name>
    <dbReference type="NCBI Taxonomy" id="39946"/>
    <lineage>
        <taxon>Eukaryota</taxon>
        <taxon>Viridiplantae</taxon>
        <taxon>Streptophyta</taxon>
        <taxon>Embryophyta</taxon>
        <taxon>Tracheophyta</taxon>
        <taxon>Spermatophyta</taxon>
        <taxon>Magnoliopsida</taxon>
        <taxon>Liliopsida</taxon>
        <taxon>Poales</taxon>
        <taxon>Poaceae</taxon>
        <taxon>BOP clade</taxon>
        <taxon>Oryzoideae</taxon>
        <taxon>Oryzeae</taxon>
        <taxon>Oryzinae</taxon>
        <taxon>Oryza</taxon>
        <taxon>Oryza sativa</taxon>
    </lineage>
</organism>
<reference evidence="1 2" key="1">
    <citation type="journal article" date="2005" name="PLoS Biol.">
        <title>The genomes of Oryza sativa: a history of duplications.</title>
        <authorList>
            <person name="Yu J."/>
            <person name="Wang J."/>
            <person name="Lin W."/>
            <person name="Li S."/>
            <person name="Li H."/>
            <person name="Zhou J."/>
            <person name="Ni P."/>
            <person name="Dong W."/>
            <person name="Hu S."/>
            <person name="Zeng C."/>
            <person name="Zhang J."/>
            <person name="Zhang Y."/>
            <person name="Li R."/>
            <person name="Xu Z."/>
            <person name="Li S."/>
            <person name="Li X."/>
            <person name="Zheng H."/>
            <person name="Cong L."/>
            <person name="Lin L."/>
            <person name="Yin J."/>
            <person name="Geng J."/>
            <person name="Li G."/>
            <person name="Shi J."/>
            <person name="Liu J."/>
            <person name="Lv H."/>
            <person name="Li J."/>
            <person name="Wang J."/>
            <person name="Deng Y."/>
            <person name="Ran L."/>
            <person name="Shi X."/>
            <person name="Wang X."/>
            <person name="Wu Q."/>
            <person name="Li C."/>
            <person name="Ren X."/>
            <person name="Wang J."/>
            <person name="Wang X."/>
            <person name="Li D."/>
            <person name="Liu D."/>
            <person name="Zhang X."/>
            <person name="Ji Z."/>
            <person name="Zhao W."/>
            <person name="Sun Y."/>
            <person name="Zhang Z."/>
            <person name="Bao J."/>
            <person name="Han Y."/>
            <person name="Dong L."/>
            <person name="Ji J."/>
            <person name="Chen P."/>
            <person name="Wu S."/>
            <person name="Liu J."/>
            <person name="Xiao Y."/>
            <person name="Bu D."/>
            <person name="Tan J."/>
            <person name="Yang L."/>
            <person name="Ye C."/>
            <person name="Zhang J."/>
            <person name="Xu J."/>
            <person name="Zhou Y."/>
            <person name="Yu Y."/>
            <person name="Zhang B."/>
            <person name="Zhuang S."/>
            <person name="Wei H."/>
            <person name="Liu B."/>
            <person name="Lei M."/>
            <person name="Yu H."/>
            <person name="Li Y."/>
            <person name="Xu H."/>
            <person name="Wei S."/>
            <person name="He X."/>
            <person name="Fang L."/>
            <person name="Zhang Z."/>
            <person name="Zhang Y."/>
            <person name="Huang X."/>
            <person name="Su Z."/>
            <person name="Tong W."/>
            <person name="Li J."/>
            <person name="Tong Z."/>
            <person name="Li S."/>
            <person name="Ye J."/>
            <person name="Wang L."/>
            <person name="Fang L."/>
            <person name="Lei T."/>
            <person name="Chen C."/>
            <person name="Chen H."/>
            <person name="Xu Z."/>
            <person name="Li H."/>
            <person name="Huang H."/>
            <person name="Zhang F."/>
            <person name="Xu H."/>
            <person name="Li N."/>
            <person name="Zhao C."/>
            <person name="Li S."/>
            <person name="Dong L."/>
            <person name="Huang Y."/>
            <person name="Li L."/>
            <person name="Xi Y."/>
            <person name="Qi Q."/>
            <person name="Li W."/>
            <person name="Zhang B."/>
            <person name="Hu W."/>
            <person name="Zhang Y."/>
            <person name="Tian X."/>
            <person name="Jiao Y."/>
            <person name="Liang X."/>
            <person name="Jin J."/>
            <person name="Gao L."/>
            <person name="Zheng W."/>
            <person name="Hao B."/>
            <person name="Liu S."/>
            <person name="Wang W."/>
            <person name="Yuan L."/>
            <person name="Cao M."/>
            <person name="McDermott J."/>
            <person name="Samudrala R."/>
            <person name="Wang J."/>
            <person name="Wong G.K."/>
            <person name="Yang H."/>
        </authorList>
    </citation>
    <scope>NUCLEOTIDE SEQUENCE [LARGE SCALE GENOMIC DNA]</scope>
    <source>
        <strain evidence="2">cv. 93-11</strain>
    </source>
</reference>
<dbReference type="AlphaFoldDB" id="B8BKM0"/>